<comment type="caution">
    <text evidence="2">The sequence shown here is derived from an EMBL/GenBank/DDBJ whole genome shotgun (WGS) entry which is preliminary data.</text>
</comment>
<protein>
    <recommendedName>
        <fullName evidence="4">DUF349 domain-containing protein</fullName>
    </recommendedName>
</protein>
<evidence type="ECO:0000313" key="2">
    <source>
        <dbReference type="EMBL" id="CAG4884608.1"/>
    </source>
</evidence>
<reference evidence="2" key="1">
    <citation type="submission" date="2021-04" db="EMBL/GenBank/DDBJ databases">
        <authorList>
            <person name="Hornung B."/>
        </authorList>
    </citation>
    <scope>NUCLEOTIDE SEQUENCE</scope>
    <source>
        <strain evidence="2">G5G6</strain>
    </source>
</reference>
<proteinExistence type="predicted"/>
<keyword evidence="1" id="KW-0175">Coiled coil</keyword>
<accession>A0A916J708</accession>
<organism evidence="2 3">
    <name type="scientific">Georgfuchsia toluolica</name>
    <dbReference type="NCBI Taxonomy" id="424218"/>
    <lineage>
        <taxon>Bacteria</taxon>
        <taxon>Pseudomonadati</taxon>
        <taxon>Pseudomonadota</taxon>
        <taxon>Betaproteobacteria</taxon>
        <taxon>Nitrosomonadales</taxon>
        <taxon>Sterolibacteriaceae</taxon>
        <taxon>Georgfuchsia</taxon>
    </lineage>
</organism>
<evidence type="ECO:0000313" key="3">
    <source>
        <dbReference type="Proteomes" id="UP000742786"/>
    </source>
</evidence>
<name>A0A916J708_9PROT</name>
<keyword evidence="3" id="KW-1185">Reference proteome</keyword>
<sequence>MFRKLIRAKKPPTEAESASLPAPIAEATWETRLQTALGNDLALLALAKDAPSIDIKLSAVLALASEDALRLAEQEFRTHDRRIHRAVKDRYKTEVERRETRARAGELIQSAETLVEEPAIPANRLVELDHAWRALDASLLEDIQKTRFSELQQCLAQLLRERSEAKRSVSRWIADARQALAHLGINHARLANIAIPPHELITALAAASAAARTTLAALPASANVTTVDSSVIATLDQALRTALQDSAPIEARLMLLDELQRGTQQPEPPQEDGEPATPAAIVATPLQRWQALAPIADPGVEKALNARFEAWQRMLHDAQRKRQTDSRQRGAASDKAAQQARLEALMKAVGSAEEALAAGRLAAALKHMPALDAGSANGATAPALQARIEKLQAEIARLKGWQHWGSEQARDDLVAEAEALARSTIVVDESSPAKLPIQQIEKSIEQLRARWKQLDQMGGANSKALWQRFDGALKIAYVPVAAHFTRLNEARLENLAKRESLLDALDALNIVSDDSGAAPDWKEIARALAHFQMEWRKLGPLQHTVPHKSQAALTERMKSSVARLEQPLHEVQHSAKAQREQFIVRARALSQNAQDRDLIAKVRELQTQWQQHAKSQPLPRAVENAMWADFKAAIGAVMDRREEALNARTAQLEANRAQREALIMRLQAVGQDEAEAEIKRILAEVDSEWHQAGDVPGNQAAKLESKYRDARDKVRQYLANSAQRKWNVTCDALAGKLALCDEIEAITPAAPANIPDIEVRWAALPALPSRWEQALQERFQTGVANVGGESKAPGNTLNDLLLQLEAALDIPSPAAFQAARRSLKLQLMKEALEERRPASPAPADINNLTAAVLACAHHDAEQRQRLEAVIVMLRKSTPGSLGR</sequence>
<feature type="coiled-coil region" evidence="1">
    <location>
        <begin position="301"/>
        <end position="355"/>
    </location>
</feature>
<dbReference type="Proteomes" id="UP000742786">
    <property type="component" value="Unassembled WGS sequence"/>
</dbReference>
<gene>
    <name evidence="2" type="ORF">GTOL_12491</name>
</gene>
<evidence type="ECO:0008006" key="4">
    <source>
        <dbReference type="Google" id="ProtNLM"/>
    </source>
</evidence>
<dbReference type="Pfam" id="PF03993">
    <property type="entry name" value="DUF349"/>
    <property type="match status" value="2"/>
</dbReference>
<dbReference type="RefSeq" id="WP_220636441.1">
    <property type="nucleotide sequence ID" value="NZ_CAJQUM010000001.1"/>
</dbReference>
<dbReference type="InterPro" id="IPR007139">
    <property type="entry name" value="DUF349"/>
</dbReference>
<dbReference type="EMBL" id="CAJQUM010000001">
    <property type="protein sequence ID" value="CAG4884608.1"/>
    <property type="molecule type" value="Genomic_DNA"/>
</dbReference>
<evidence type="ECO:0000256" key="1">
    <source>
        <dbReference type="SAM" id="Coils"/>
    </source>
</evidence>
<dbReference type="AlphaFoldDB" id="A0A916J708"/>